<comment type="caution">
    <text evidence="5">The sequence shown here is derived from an EMBL/GenBank/DDBJ whole genome shotgun (WGS) entry which is preliminary data.</text>
</comment>
<evidence type="ECO:0000256" key="3">
    <source>
        <dbReference type="ARBA" id="ARBA00023163"/>
    </source>
</evidence>
<name>A0A0J6CYD9_9BACL</name>
<dbReference type="Pfam" id="PF00455">
    <property type="entry name" value="DeoRC"/>
    <property type="match status" value="1"/>
</dbReference>
<dbReference type="EMBL" id="LELK01000004">
    <property type="protein sequence ID" value="KMM37059.1"/>
    <property type="molecule type" value="Genomic_DNA"/>
</dbReference>
<dbReference type="InterPro" id="IPR018356">
    <property type="entry name" value="Tscrpt_reg_HTH_DeoR_CS"/>
</dbReference>
<dbReference type="InterPro" id="IPR036390">
    <property type="entry name" value="WH_DNA-bd_sf"/>
</dbReference>
<dbReference type="PROSITE" id="PS51000">
    <property type="entry name" value="HTH_DEOR_2"/>
    <property type="match status" value="1"/>
</dbReference>
<dbReference type="Pfam" id="PF08220">
    <property type="entry name" value="HTH_DeoR"/>
    <property type="match status" value="1"/>
</dbReference>
<dbReference type="InterPro" id="IPR050313">
    <property type="entry name" value="Carb_Metab_HTH_regulators"/>
</dbReference>
<sequence>MYQEERMLAILDYLKKHERISVDQICDLFLVSRDTARRDLVKLEEEGAVTRTRGGAVLPQLRHEIKSYQDRLNVVSEEKQRIGKKAATFVTDGDVVILDASTTVQACAEFLLDKQATVITNSIHQADILSNGELLNIHLLGGKLEKDHRFLYGSAVVEKVSSYNADIAFIGVVGISEQGLTIAHEEDGMVKRKMIEQSNYVIALADSSKFGRSEFFRFAKLEDVDLIITDKTPDQHVEQMLDAHHVKLIIAEK</sequence>
<dbReference type="GO" id="GO:0003677">
    <property type="term" value="F:DNA binding"/>
    <property type="evidence" value="ECO:0007669"/>
    <property type="project" value="UniProtKB-KW"/>
</dbReference>
<evidence type="ECO:0000313" key="6">
    <source>
        <dbReference type="Proteomes" id="UP000035996"/>
    </source>
</evidence>
<keyword evidence="1" id="KW-0805">Transcription regulation</keyword>
<dbReference type="SUPFAM" id="SSF100950">
    <property type="entry name" value="NagB/RpiA/CoA transferase-like"/>
    <property type="match status" value="1"/>
</dbReference>
<dbReference type="PRINTS" id="PR00037">
    <property type="entry name" value="HTHLACR"/>
</dbReference>
<reference evidence="5" key="1">
    <citation type="submission" date="2015-06" db="EMBL/GenBank/DDBJ databases">
        <authorList>
            <person name="Liu B."/>
            <person name="Wang J."/>
            <person name="Zhu Y."/>
            <person name="Liu G."/>
            <person name="Chen Q."/>
            <person name="Zheng C."/>
            <person name="Che J."/>
            <person name="Ge C."/>
            <person name="Shi H."/>
            <person name="Pan Z."/>
            <person name="Liu X."/>
        </authorList>
    </citation>
    <scope>NUCLEOTIDE SEQUENCE [LARGE SCALE GENOMIC DNA]</scope>
    <source>
        <strain evidence="5">DSM 16346</strain>
    </source>
</reference>
<evidence type="ECO:0000259" key="4">
    <source>
        <dbReference type="PROSITE" id="PS51000"/>
    </source>
</evidence>
<dbReference type="InterPro" id="IPR036388">
    <property type="entry name" value="WH-like_DNA-bd_sf"/>
</dbReference>
<dbReference type="Gene3D" id="1.10.10.10">
    <property type="entry name" value="Winged helix-like DNA-binding domain superfamily/Winged helix DNA-binding domain"/>
    <property type="match status" value="1"/>
</dbReference>
<dbReference type="SUPFAM" id="SSF46785">
    <property type="entry name" value="Winged helix' DNA-binding domain"/>
    <property type="match status" value="1"/>
</dbReference>
<evidence type="ECO:0000313" key="5">
    <source>
        <dbReference type="EMBL" id="KMM37059.1"/>
    </source>
</evidence>
<keyword evidence="3" id="KW-0804">Transcription</keyword>
<dbReference type="PANTHER" id="PTHR30363:SF51">
    <property type="entry name" value="HTH-TYPE TRANSCRIPTIONAL REPRESSOR GLCR"/>
    <property type="match status" value="1"/>
</dbReference>
<evidence type="ECO:0000256" key="1">
    <source>
        <dbReference type="ARBA" id="ARBA00023015"/>
    </source>
</evidence>
<dbReference type="Proteomes" id="UP000035996">
    <property type="component" value="Unassembled WGS sequence"/>
</dbReference>
<evidence type="ECO:0000256" key="2">
    <source>
        <dbReference type="ARBA" id="ARBA00023125"/>
    </source>
</evidence>
<dbReference type="PATRIC" id="fig|157733.3.peg.922"/>
<keyword evidence="2" id="KW-0238">DNA-binding</keyword>
<proteinExistence type="predicted"/>
<dbReference type="AlphaFoldDB" id="A0A0J6CYD9"/>
<dbReference type="InterPro" id="IPR037171">
    <property type="entry name" value="NagB/RpiA_transferase-like"/>
</dbReference>
<dbReference type="OrthoDB" id="9798651at2"/>
<dbReference type="InterPro" id="IPR014036">
    <property type="entry name" value="DeoR-like_C"/>
</dbReference>
<accession>A0A0J6CYD9</accession>
<dbReference type="Gene3D" id="3.40.50.1360">
    <property type="match status" value="1"/>
</dbReference>
<dbReference type="GO" id="GO:0003700">
    <property type="term" value="F:DNA-binding transcription factor activity"/>
    <property type="evidence" value="ECO:0007669"/>
    <property type="project" value="InterPro"/>
</dbReference>
<dbReference type="RefSeq" id="WP_048311834.1">
    <property type="nucleotide sequence ID" value="NZ_CP119526.1"/>
</dbReference>
<feature type="domain" description="HTH deoR-type" evidence="4">
    <location>
        <begin position="3"/>
        <end position="58"/>
    </location>
</feature>
<dbReference type="PANTHER" id="PTHR30363">
    <property type="entry name" value="HTH-TYPE TRANSCRIPTIONAL REGULATOR SRLR-RELATED"/>
    <property type="match status" value="1"/>
</dbReference>
<dbReference type="PROSITE" id="PS00894">
    <property type="entry name" value="HTH_DEOR_1"/>
    <property type="match status" value="1"/>
</dbReference>
<protein>
    <submittedName>
        <fullName evidence="5">DeoR faimly transcriptional regulator</fullName>
    </submittedName>
</protein>
<organism evidence="5 6">
    <name type="scientific">Guptibacillus hwajinpoensis</name>
    <dbReference type="NCBI Taxonomy" id="208199"/>
    <lineage>
        <taxon>Bacteria</taxon>
        <taxon>Bacillati</taxon>
        <taxon>Bacillota</taxon>
        <taxon>Bacilli</taxon>
        <taxon>Bacillales</taxon>
        <taxon>Guptibacillaceae</taxon>
        <taxon>Guptibacillus</taxon>
    </lineage>
</organism>
<keyword evidence="6" id="KW-1185">Reference proteome</keyword>
<dbReference type="SMART" id="SM00420">
    <property type="entry name" value="HTH_DEOR"/>
    <property type="match status" value="1"/>
</dbReference>
<gene>
    <name evidence="5" type="ORF">AB986_14295</name>
</gene>
<dbReference type="SMART" id="SM01134">
    <property type="entry name" value="DeoRC"/>
    <property type="match status" value="1"/>
</dbReference>
<dbReference type="STRING" id="157733.AB986_14295"/>
<dbReference type="InterPro" id="IPR001034">
    <property type="entry name" value="DeoR_HTH"/>
</dbReference>